<evidence type="ECO:0000313" key="2">
    <source>
        <dbReference type="Proteomes" id="UP001529491"/>
    </source>
</evidence>
<name>A0ABZ0JTJ1_9GAMM</name>
<accession>A0ABZ0JTJ1</accession>
<proteinExistence type="predicted"/>
<sequence length="326" mass="35298">MLTSNKQYISILSALFLAMGCTPEIEPASNNISNYQGTASITQGLAKSVVSNLFECKSGRSRVAGIGEVVDSAGNVWTVPAKNLFTTAAKASDLYEECANITPTSLADVDVTAVPVVTVDSDGDEITGYIFADNYFELYINGIFVAVDSVPFTPFNASIVKFKVNKPYTIAVKVIDWEENLGLGTENNRGKAYHPGDGGFIASFSDGTVTGSGWQAQTFYTAPIYDLNCLSEAGGQRLSASCTVEGTDHGENAFAAHWQTPNNWMNEQFDSTSWPQASLYSEDEIGVNNKKSYMNFIDKFSGAGASFIWSTNVVLDNEVILRYQVK</sequence>
<evidence type="ECO:0000313" key="1">
    <source>
        <dbReference type="EMBL" id="WOT03587.1"/>
    </source>
</evidence>
<keyword evidence="2" id="KW-1185">Reference proteome</keyword>
<dbReference type="EMBL" id="CP136522">
    <property type="protein sequence ID" value="WOT03587.1"/>
    <property type="molecule type" value="Genomic_DNA"/>
</dbReference>
<gene>
    <name evidence="1" type="ORF">RGE70_09445</name>
</gene>
<dbReference type="Proteomes" id="UP001529491">
    <property type="component" value="Chromosome"/>
</dbReference>
<reference evidence="1 2" key="1">
    <citation type="submission" date="2023-10" db="EMBL/GenBank/DDBJ databases">
        <title>Complete genome sequence of Shewanella sp. DAU334.</title>
        <authorList>
            <person name="Lee Y.-S."/>
            <person name="Jeong H.-R."/>
            <person name="Hwang E.-J."/>
            <person name="Choi Y.-L."/>
            <person name="Kim G.-D."/>
        </authorList>
    </citation>
    <scope>NUCLEOTIDE SEQUENCE [LARGE SCALE GENOMIC DNA]</scope>
    <source>
        <strain evidence="1 2">DAU334</strain>
    </source>
</reference>
<organism evidence="1 2">
    <name type="scientific">Shewanella youngdeokensis</name>
    <dbReference type="NCBI Taxonomy" id="2999068"/>
    <lineage>
        <taxon>Bacteria</taxon>
        <taxon>Pseudomonadati</taxon>
        <taxon>Pseudomonadota</taxon>
        <taxon>Gammaproteobacteria</taxon>
        <taxon>Alteromonadales</taxon>
        <taxon>Shewanellaceae</taxon>
        <taxon>Shewanella</taxon>
    </lineage>
</organism>
<dbReference type="Gene3D" id="2.60.120.260">
    <property type="entry name" value="Galactose-binding domain-like"/>
    <property type="match status" value="1"/>
</dbReference>
<dbReference type="PROSITE" id="PS51257">
    <property type="entry name" value="PROKAR_LIPOPROTEIN"/>
    <property type="match status" value="1"/>
</dbReference>
<protein>
    <submittedName>
        <fullName evidence="1">Uncharacterized protein</fullName>
    </submittedName>
</protein>
<dbReference type="RefSeq" id="WP_310471213.1">
    <property type="nucleotide sequence ID" value="NZ_CP136522.1"/>
</dbReference>